<dbReference type="STRING" id="1227457.C451_05408"/>
<dbReference type="SUPFAM" id="SSF53756">
    <property type="entry name" value="UDP-Glycosyltransferase/glycogen phosphorylase"/>
    <property type="match status" value="1"/>
</dbReference>
<dbReference type="CDD" id="cd03801">
    <property type="entry name" value="GT4_PimA-like"/>
    <property type="match status" value="1"/>
</dbReference>
<dbReference type="EMBL" id="AOMF01000114">
    <property type="protein sequence ID" value="EMA55374.1"/>
    <property type="molecule type" value="Genomic_DNA"/>
</dbReference>
<dbReference type="eggNOG" id="arCOG01403">
    <property type="taxonomic scope" value="Archaea"/>
</dbReference>
<dbReference type="Gene3D" id="3.40.50.2000">
    <property type="entry name" value="Glycogen Phosphorylase B"/>
    <property type="match status" value="2"/>
</dbReference>
<keyword evidence="1" id="KW-0808">Transferase</keyword>
<sequence>MWNEFQDRAHNKSKLRRWIYSNRRETVRDFVFSLADGVIPVTDFVVTQMLYETDVSRDKVKAINNTVDVDRFEATTPGGFKEYHNIAKEDKILLTVTNFNYTRKYEAIEYFAPAINSILRDHENWHFVVVGRGEDFATTRKSILDEFDDEVSDRVLFTGYCSDIEKAFVDASICTHLSFRDSAAMTVTEAQAAGKPVVVNTAGGMRDLLDSISDSPPMIISERDELEHTLSELIESTKKRHCIGDHNKEYIQSKFSSELLGKEFEEAIEKFVT</sequence>
<name>M0NE57_9EURY</name>
<dbReference type="Proteomes" id="UP000011680">
    <property type="component" value="Unassembled WGS sequence"/>
</dbReference>
<dbReference type="Pfam" id="PF13692">
    <property type="entry name" value="Glyco_trans_1_4"/>
    <property type="match status" value="1"/>
</dbReference>
<proteinExistence type="predicted"/>
<keyword evidence="2" id="KW-1185">Reference proteome</keyword>
<protein>
    <submittedName>
        <fullName evidence="1">Group 1 glycosyl transferase</fullName>
    </submittedName>
</protein>
<accession>M0NE57</accession>
<comment type="caution">
    <text evidence="1">The sequence shown here is derived from an EMBL/GenBank/DDBJ whole genome shotgun (WGS) entry which is preliminary data.</text>
</comment>
<dbReference type="PANTHER" id="PTHR12526">
    <property type="entry name" value="GLYCOSYLTRANSFERASE"/>
    <property type="match status" value="1"/>
</dbReference>
<gene>
    <name evidence="1" type="ORF">C451_05408</name>
</gene>
<dbReference type="GO" id="GO:0016740">
    <property type="term" value="F:transferase activity"/>
    <property type="evidence" value="ECO:0007669"/>
    <property type="project" value="UniProtKB-KW"/>
</dbReference>
<dbReference type="PATRIC" id="fig|1227457.3.peg.958"/>
<dbReference type="AlphaFoldDB" id="M0NE57"/>
<evidence type="ECO:0000313" key="1">
    <source>
        <dbReference type="EMBL" id="EMA55374.1"/>
    </source>
</evidence>
<reference evidence="1 2" key="1">
    <citation type="journal article" date="2014" name="PLoS Genet.">
        <title>Phylogenetically driven sequencing of extremely halophilic archaea reveals strategies for static and dynamic osmo-response.</title>
        <authorList>
            <person name="Becker E.A."/>
            <person name="Seitzer P.M."/>
            <person name="Tritt A."/>
            <person name="Larsen D."/>
            <person name="Krusor M."/>
            <person name="Yao A.I."/>
            <person name="Wu D."/>
            <person name="Madern D."/>
            <person name="Eisen J.A."/>
            <person name="Darling A.E."/>
            <person name="Facciotti M.T."/>
        </authorList>
    </citation>
    <scope>NUCLEOTIDE SEQUENCE [LARGE SCALE GENOMIC DNA]</scope>
    <source>
        <strain evidence="1 2">JCM 13552</strain>
    </source>
</reference>
<organism evidence="1 2">
    <name type="scientific">Halococcus thailandensis JCM 13552</name>
    <dbReference type="NCBI Taxonomy" id="1227457"/>
    <lineage>
        <taxon>Archaea</taxon>
        <taxon>Methanobacteriati</taxon>
        <taxon>Methanobacteriota</taxon>
        <taxon>Stenosarchaea group</taxon>
        <taxon>Halobacteria</taxon>
        <taxon>Halobacteriales</taxon>
        <taxon>Halococcaceae</taxon>
        <taxon>Halococcus</taxon>
    </lineage>
</organism>
<evidence type="ECO:0000313" key="2">
    <source>
        <dbReference type="Proteomes" id="UP000011680"/>
    </source>
</evidence>